<accession>A0A3N4UB54</accession>
<gene>
    <name evidence="9" type="ORF">EDD53_1432</name>
</gene>
<keyword evidence="3" id="KW-1003">Cell membrane</keyword>
<reference evidence="9 10" key="1">
    <citation type="submission" date="2018-11" db="EMBL/GenBank/DDBJ databases">
        <title>Genomic Encyclopedia of Type Strains, Phase IV (KMG-IV): sequencing the most valuable type-strain genomes for metagenomic binning, comparative biology and taxonomic classification.</title>
        <authorList>
            <person name="Goeker M."/>
        </authorList>
    </citation>
    <scope>NUCLEOTIDE SEQUENCE [LARGE SCALE GENOMIC DNA]</scope>
    <source>
        <strain evidence="9 10">DSM 104731</strain>
    </source>
</reference>
<comment type="caution">
    <text evidence="7">Lacks conserved residue(s) required for the propagation of feature annotation.</text>
</comment>
<name>A0A3N4UB54_9RHOB</name>
<feature type="transmembrane region" description="Helical" evidence="7">
    <location>
        <begin position="142"/>
        <end position="166"/>
    </location>
</feature>
<evidence type="ECO:0000256" key="1">
    <source>
        <dbReference type="ARBA" id="ARBA00004651"/>
    </source>
</evidence>
<organism evidence="9 10">
    <name type="scientific">Pacificibacter maritimus</name>
    <dbReference type="NCBI Taxonomy" id="762213"/>
    <lineage>
        <taxon>Bacteria</taxon>
        <taxon>Pseudomonadati</taxon>
        <taxon>Pseudomonadota</taxon>
        <taxon>Alphaproteobacteria</taxon>
        <taxon>Rhodobacterales</taxon>
        <taxon>Roseobacteraceae</taxon>
        <taxon>Pacificibacter</taxon>
    </lineage>
</organism>
<evidence type="ECO:0000256" key="3">
    <source>
        <dbReference type="ARBA" id="ARBA00022475"/>
    </source>
</evidence>
<evidence type="ECO:0000256" key="4">
    <source>
        <dbReference type="ARBA" id="ARBA00022692"/>
    </source>
</evidence>
<evidence type="ECO:0000313" key="9">
    <source>
        <dbReference type="EMBL" id="RPE67028.1"/>
    </source>
</evidence>
<protein>
    <recommendedName>
        <fullName evidence="7">TRAP transporter small permease protein</fullName>
    </recommendedName>
</protein>
<dbReference type="InterPro" id="IPR055348">
    <property type="entry name" value="DctQ"/>
</dbReference>
<evidence type="ECO:0000256" key="2">
    <source>
        <dbReference type="ARBA" id="ARBA00022448"/>
    </source>
</evidence>
<evidence type="ECO:0000259" key="8">
    <source>
        <dbReference type="Pfam" id="PF04290"/>
    </source>
</evidence>
<evidence type="ECO:0000313" key="10">
    <source>
        <dbReference type="Proteomes" id="UP000269689"/>
    </source>
</evidence>
<dbReference type="AlphaFoldDB" id="A0A3N4UB54"/>
<keyword evidence="7" id="KW-0997">Cell inner membrane</keyword>
<feature type="transmembrane region" description="Helical" evidence="7">
    <location>
        <begin position="106"/>
        <end position="130"/>
    </location>
</feature>
<feature type="transmembrane region" description="Helical" evidence="7">
    <location>
        <begin position="26"/>
        <end position="48"/>
    </location>
</feature>
<proteinExistence type="inferred from homology"/>
<comment type="subunit">
    <text evidence="7">The complex comprises the extracytoplasmic solute receptor protein and the two transmembrane proteins.</text>
</comment>
<comment type="similarity">
    <text evidence="7">Belongs to the TRAP transporter small permease family.</text>
</comment>
<keyword evidence="5 7" id="KW-1133">Transmembrane helix</keyword>
<keyword evidence="10" id="KW-1185">Reference proteome</keyword>
<comment type="caution">
    <text evidence="9">The sequence shown here is derived from an EMBL/GenBank/DDBJ whole genome shotgun (WGS) entry which is preliminary data.</text>
</comment>
<dbReference type="Pfam" id="PF04290">
    <property type="entry name" value="DctQ"/>
    <property type="match status" value="1"/>
</dbReference>
<feature type="domain" description="Tripartite ATP-independent periplasmic transporters DctQ component" evidence="8">
    <location>
        <begin position="41"/>
        <end position="162"/>
    </location>
</feature>
<keyword evidence="4 7" id="KW-0812">Transmembrane</keyword>
<dbReference type="EMBL" id="RKQK01000002">
    <property type="protein sequence ID" value="RPE67028.1"/>
    <property type="molecule type" value="Genomic_DNA"/>
</dbReference>
<dbReference type="Proteomes" id="UP000269689">
    <property type="component" value="Unassembled WGS sequence"/>
</dbReference>
<comment type="subcellular location">
    <subcellularLocation>
        <location evidence="7">Cell inner membrane</location>
        <topology evidence="7">Multi-pass membrane protein</topology>
    </subcellularLocation>
    <subcellularLocation>
        <location evidence="1">Cell membrane</location>
        <topology evidence="1">Multi-pass membrane protein</topology>
    </subcellularLocation>
</comment>
<evidence type="ECO:0000256" key="5">
    <source>
        <dbReference type="ARBA" id="ARBA00022989"/>
    </source>
</evidence>
<evidence type="ECO:0000256" key="7">
    <source>
        <dbReference type="RuleBase" id="RU369079"/>
    </source>
</evidence>
<dbReference type="GO" id="GO:0022857">
    <property type="term" value="F:transmembrane transporter activity"/>
    <property type="evidence" value="ECO:0007669"/>
    <property type="project" value="UniProtKB-UniRule"/>
</dbReference>
<dbReference type="OrthoDB" id="6183232at2"/>
<dbReference type="GO" id="GO:0005886">
    <property type="term" value="C:plasma membrane"/>
    <property type="evidence" value="ECO:0007669"/>
    <property type="project" value="UniProtKB-SubCell"/>
</dbReference>
<comment type="function">
    <text evidence="7">Part of the tripartite ATP-independent periplasmic (TRAP) transport system.</text>
</comment>
<sequence>MTEQAHKNAQQGGATLLHRGLRSLCYFSAGLGGVIIFAASLVVAYSVVMRNLGFGGVRGDFELVELVCTTCASLFLPLCQLNKGHVMVDLFTLRLAPREQTRIDGIWTLCFAVVWGFLCWRLIIGLGHMYDYADQTMLLKAYVWWVYVPAVFGTGLSSLVALITGLPMASSAFRALEAT</sequence>
<keyword evidence="2 7" id="KW-0813">Transport</keyword>
<keyword evidence="6 7" id="KW-0472">Membrane</keyword>
<evidence type="ECO:0000256" key="6">
    <source>
        <dbReference type="ARBA" id="ARBA00023136"/>
    </source>
</evidence>